<feature type="compositionally biased region" description="Polar residues" evidence="2">
    <location>
        <begin position="2516"/>
        <end position="2529"/>
    </location>
</feature>
<dbReference type="OrthoDB" id="1939715at2759"/>
<feature type="compositionally biased region" description="Low complexity" evidence="2">
    <location>
        <begin position="2613"/>
        <end position="2653"/>
    </location>
</feature>
<feature type="compositionally biased region" description="Polar residues" evidence="2">
    <location>
        <begin position="2679"/>
        <end position="2692"/>
    </location>
</feature>
<feature type="compositionally biased region" description="Basic and acidic residues" evidence="2">
    <location>
        <begin position="428"/>
        <end position="444"/>
    </location>
</feature>
<feature type="compositionally biased region" description="Gly residues" evidence="2">
    <location>
        <begin position="1448"/>
        <end position="1465"/>
    </location>
</feature>
<feature type="region of interest" description="Disordered" evidence="2">
    <location>
        <begin position="2739"/>
        <end position="2862"/>
    </location>
</feature>
<feature type="compositionally biased region" description="Polar residues" evidence="2">
    <location>
        <begin position="65"/>
        <end position="76"/>
    </location>
</feature>
<feature type="region of interest" description="Disordered" evidence="2">
    <location>
        <begin position="1921"/>
        <end position="1957"/>
    </location>
</feature>
<feature type="compositionally biased region" description="Low complexity" evidence="2">
    <location>
        <begin position="96"/>
        <end position="125"/>
    </location>
</feature>
<feature type="compositionally biased region" description="Basic and acidic residues" evidence="2">
    <location>
        <begin position="219"/>
        <end position="229"/>
    </location>
</feature>
<evidence type="ECO:0000259" key="3">
    <source>
        <dbReference type="Pfam" id="PF07001"/>
    </source>
</evidence>
<dbReference type="Pfam" id="PF07001">
    <property type="entry name" value="BAT2_N"/>
    <property type="match status" value="1"/>
</dbReference>
<feature type="compositionally biased region" description="Basic and acidic residues" evidence="2">
    <location>
        <begin position="1780"/>
        <end position="1792"/>
    </location>
</feature>
<proteinExistence type="predicted"/>
<evidence type="ECO:0000313" key="4">
    <source>
        <dbReference type="Proteomes" id="UP000085678"/>
    </source>
</evidence>
<keyword evidence="4" id="KW-1185">Reference proteome</keyword>
<evidence type="ECO:0000256" key="2">
    <source>
        <dbReference type="SAM" id="MobiDB-lite"/>
    </source>
</evidence>
<feature type="compositionally biased region" description="Pro residues" evidence="2">
    <location>
        <begin position="671"/>
        <end position="680"/>
    </location>
</feature>
<feature type="compositionally biased region" description="Polar residues" evidence="2">
    <location>
        <begin position="1632"/>
        <end position="1650"/>
    </location>
</feature>
<feature type="compositionally biased region" description="Basic and acidic residues" evidence="2">
    <location>
        <begin position="1098"/>
        <end position="1156"/>
    </location>
</feature>
<feature type="region of interest" description="Disordered" evidence="2">
    <location>
        <begin position="803"/>
        <end position="1668"/>
    </location>
</feature>
<dbReference type="STRING" id="7574.A0A1S3IVQ9"/>
<feature type="compositionally biased region" description="Basic and acidic residues" evidence="2">
    <location>
        <begin position="558"/>
        <end position="646"/>
    </location>
</feature>
<feature type="compositionally biased region" description="Basic and acidic residues" evidence="2">
    <location>
        <begin position="1423"/>
        <end position="1444"/>
    </location>
</feature>
<protein>
    <submittedName>
        <fullName evidence="5">Protein PRRC2C-like isoform X1</fullName>
    </submittedName>
</protein>
<feature type="region of interest" description="Disordered" evidence="2">
    <location>
        <begin position="1990"/>
        <end position="2026"/>
    </location>
</feature>
<dbReference type="GeneID" id="106167929"/>
<feature type="compositionally biased region" description="Basic and acidic residues" evidence="2">
    <location>
        <begin position="451"/>
        <end position="473"/>
    </location>
</feature>
<feature type="compositionally biased region" description="Low complexity" evidence="2">
    <location>
        <begin position="2698"/>
        <end position="2712"/>
    </location>
</feature>
<dbReference type="GO" id="GO:0030154">
    <property type="term" value="P:cell differentiation"/>
    <property type="evidence" value="ECO:0007669"/>
    <property type="project" value="TreeGrafter"/>
</dbReference>
<feature type="compositionally biased region" description="Basic and acidic residues" evidence="2">
    <location>
        <begin position="1659"/>
        <end position="1668"/>
    </location>
</feature>
<feature type="compositionally biased region" description="Basic and acidic residues" evidence="2">
    <location>
        <begin position="1256"/>
        <end position="1278"/>
    </location>
</feature>
<feature type="region of interest" description="Disordered" evidence="2">
    <location>
        <begin position="1752"/>
        <end position="1800"/>
    </location>
</feature>
<feature type="compositionally biased region" description="Basic and acidic residues" evidence="2">
    <location>
        <begin position="1035"/>
        <end position="1090"/>
    </location>
</feature>
<evidence type="ECO:0000256" key="1">
    <source>
        <dbReference type="ARBA" id="ARBA00022553"/>
    </source>
</evidence>
<feature type="region of interest" description="Disordered" evidence="2">
    <location>
        <begin position="413"/>
        <end position="785"/>
    </location>
</feature>
<dbReference type="PANTHER" id="PTHR14038">
    <property type="entry name" value="BAT2 HLA-B-ASSOCIATED TRANSCRIPT 2"/>
    <property type="match status" value="1"/>
</dbReference>
<feature type="compositionally biased region" description="Basic and acidic residues" evidence="2">
    <location>
        <begin position="1288"/>
        <end position="1330"/>
    </location>
</feature>
<gene>
    <name evidence="5" type="primary">LOC106167929</name>
</gene>
<feature type="compositionally biased region" description="Low complexity" evidence="2">
    <location>
        <begin position="2497"/>
        <end position="2508"/>
    </location>
</feature>
<feature type="compositionally biased region" description="Basic and acidic residues" evidence="2">
    <location>
        <begin position="374"/>
        <end position="385"/>
    </location>
</feature>
<name>A0A1S3IVQ9_LINAN</name>
<dbReference type="Proteomes" id="UP000085678">
    <property type="component" value="Unplaced"/>
</dbReference>
<evidence type="ECO:0000313" key="5">
    <source>
        <dbReference type="RefSeq" id="XP_013402280.1"/>
    </source>
</evidence>
<feature type="compositionally biased region" description="Basic and acidic residues" evidence="2">
    <location>
        <begin position="803"/>
        <end position="869"/>
    </location>
</feature>
<dbReference type="PANTHER" id="PTHR14038:SF0">
    <property type="entry name" value="LP18708P"/>
    <property type="match status" value="1"/>
</dbReference>
<feature type="compositionally biased region" description="Basic and acidic residues" evidence="2">
    <location>
        <begin position="741"/>
        <end position="775"/>
    </location>
</feature>
<feature type="compositionally biased region" description="Basic and acidic residues" evidence="2">
    <location>
        <begin position="2775"/>
        <end position="2790"/>
    </location>
</feature>
<feature type="compositionally biased region" description="Low complexity" evidence="2">
    <location>
        <begin position="2660"/>
        <end position="2672"/>
    </location>
</feature>
<feature type="compositionally biased region" description="Low complexity" evidence="2">
    <location>
        <begin position="2579"/>
        <end position="2592"/>
    </location>
</feature>
<feature type="compositionally biased region" description="Acidic residues" evidence="2">
    <location>
        <begin position="1234"/>
        <end position="1249"/>
    </location>
</feature>
<feature type="compositionally biased region" description="Basic and acidic residues" evidence="2">
    <location>
        <begin position="1521"/>
        <end position="1545"/>
    </location>
</feature>
<feature type="compositionally biased region" description="Low complexity" evidence="2">
    <location>
        <begin position="133"/>
        <end position="157"/>
    </location>
</feature>
<feature type="compositionally biased region" description="Basic and acidic residues" evidence="2">
    <location>
        <begin position="1200"/>
        <end position="1233"/>
    </location>
</feature>
<feature type="compositionally biased region" description="Basic and acidic residues" evidence="2">
    <location>
        <begin position="1872"/>
        <end position="1882"/>
    </location>
</feature>
<feature type="region of interest" description="Disordered" evidence="2">
    <location>
        <begin position="1872"/>
        <end position="1904"/>
    </location>
</feature>
<feature type="domain" description="BAT2 N-terminal" evidence="3">
    <location>
        <begin position="1"/>
        <end position="212"/>
    </location>
</feature>
<feature type="region of interest" description="Disordered" evidence="2">
    <location>
        <begin position="345"/>
        <end position="385"/>
    </location>
</feature>
<feature type="compositionally biased region" description="Basic and acidic residues" evidence="2">
    <location>
        <begin position="2839"/>
        <end position="2862"/>
    </location>
</feature>
<dbReference type="InterPro" id="IPR033184">
    <property type="entry name" value="PRRC2"/>
</dbReference>
<feature type="compositionally biased region" description="Basic and acidic residues" evidence="2">
    <location>
        <begin position="1608"/>
        <end position="1620"/>
    </location>
</feature>
<feature type="compositionally biased region" description="Low complexity" evidence="2">
    <location>
        <begin position="2249"/>
        <end position="2313"/>
    </location>
</feature>
<feature type="compositionally biased region" description="Gly residues" evidence="2">
    <location>
        <begin position="2760"/>
        <end position="2769"/>
    </location>
</feature>
<organism evidence="4 5">
    <name type="scientific">Lingula anatina</name>
    <name type="common">Brachiopod</name>
    <name type="synonym">Lingula unguis</name>
    <dbReference type="NCBI Taxonomy" id="7574"/>
    <lineage>
        <taxon>Eukaryota</taxon>
        <taxon>Metazoa</taxon>
        <taxon>Spiralia</taxon>
        <taxon>Lophotrochozoa</taxon>
        <taxon>Brachiopoda</taxon>
        <taxon>Linguliformea</taxon>
        <taxon>Lingulata</taxon>
        <taxon>Lingulida</taxon>
        <taxon>Linguloidea</taxon>
        <taxon>Lingulidae</taxon>
        <taxon>Lingula</taxon>
    </lineage>
</organism>
<feature type="compositionally biased region" description="Low complexity" evidence="2">
    <location>
        <begin position="647"/>
        <end position="658"/>
    </location>
</feature>
<sequence>MSTLSGLGSKGEKSKSKFTSININTIYKGKTVETQKTSVPRQHGLQSLGKVGAVRRMPPPANLPSLRSENSGNDPNVTLVPTGGAGWGTKEEKESGSQPPSSQQRPATTPQSQGQTTQKTQPGTGAIAGGSSSGATAAAIPPAVSVSAATSGANNTPGAGGAGGKSWSSITMGNVGLAANFAAGQESPYFQQEFPKLSTGGDENTTPGQQQQQQQQQHQKAEEDKKESEYGPGPSLRPQNVGSWREGGGRGVVAQQQQQDSSSQNGTPTSGGGGGTDQQRDQQQQQRESPQPPRPGSVEGRPQVMPPMGPGGPMMMPPHFRGMMPPYMYPRAGFPGPFPNFPGMRPPYPFPGPDGKFRHPMPQQRAPPADSSEEVYKRPAIIKDSDLREFDEIIKNDDNDGGWASAHGEIDYTEKLVFSDDEDSPQTPREKKEEKGRSDREMFERSGPTEPFDRQKSPREPFDRQSSREDRPMPPHAGWEAHGPMGYRPPMDQRQWQGRMPFDATRGPPPPGAYPPPPFMRPPPPGQRPFPPTGPGPRSPRHSETDEDEMWRQRRRKQHDEMSEAVERARQRREDEEKRVEAERKAAAQEKLRALEGKLGRRTDSESESDRERETSRERTISEGRERSVSSGERERTTSESSDKARSQSSQFSKQFAKNVPPRFQKQHSSEPPPPPPPPQGGGGGGVPPQMMKVGPPGPPPPGAMRQGSKGPPIPPWWGYMPPPHMMPPGMPMYPGMQRRGRTDSRGESGDGHPDHGPRTPEFPPYDRDPRHWMDRPPYGPMHPGAFEEMRRYYEQHYKEWERERREYENRRADFERDGDKGKEEEKENGPREGEKIPRDMDRPKSSEPERENRNLDKRDRDGQRDMGPRKPPVVQKDPFEDGSDFFHSRREDRQPDPKSRERHDSRESHGSRGSEQDRRRERPDREDRPRDQDRGKDFPSRRNDRNERSREEERGRKEEAWSDTPFQLPEEHRPRGRPNAPVPIPSKVAEKNLPPRSNYTSLKRSSSNISTNSSNTGERKTESPKQESPWGRPPQKDKSSSKESLTKISPIKENKENEKPQEETKEREKPKQREDPKADEPKERGDRPKTATASVSDTKKNDDKSKKFDLKEKERDGDKPPVKRMRDDRGPPSSRRYDEYYDRSSSRGRGREYVRGGRGGPRGRSGYSAVRGGRGRGERGRGGYSYDNRRGGGQGYGEGRGRSNELTKDNKIGVWDNREAEVNPKLSVKDQYGDEESDDWLEEEETLSEETSSSRAEDSRESSRDKELKPGSKDFSKPSHNLPPKKSAWERKPDIKPDQKEADYKENKDGHNKEEKRSDGRRSSRDGGRGRGSSTSALQRGGRGERSGGRGGRFWNEPKQHADSGYPRGGRGGRFFSAPPRPYSGHNSAGYGRPPAKHSASATASYNSKQDENEVEDTQNLVREDKENVGDRDYDYRKGDKNYPPRYGGGRGGSSGGMGRGRGGYSERSRGRGRGRAGSYSAGRGSGRGNKSQQLNRSNSSDVNANDQEEWETASESSDVLERSDKQDSKNEFKDNRDRKENGPFKKSFSGQRPVTDRTNRRANGADNWRSGDRNNRKEKSPSYKANGTAGGGRPGNPGPRNNKNSAKKENVSVYRVDEIVPDDPNAIRNALSNLNNKNKMTSKQSGLSDVSKPLKNTQEKNEKDNKKADALANIDINNYASVVVIDDQPEVTIDDPDFLFEANEGFQEVSYKKSTKKTKETLLTKKVSDQKGKKEKDLLSKVLSSKPRVAASPIVNSGEKLSGGGGGKFSKLPPRLAKQKEQRERERENNKNNNTNVFMPKIENWDNELANNIPMSGGPSIMEVEAKHSLASVTPSVPTSLLPSVPVNAWDKPITFSAQMGIAEPLGEQKFDKNDQHDSGIDMNDMNNSAPSSRRSSPGNESKIAQLSEELAADALSSATYDAVKQQEHQSKGAGNKAEELSRTPRKENKVEPIQFPATFGSFSLSQNEESAELKLEFTFDEELAKLADDPTDSKESSGIVRPGKGSMSLAQDKMAGPLSPNSPASDLGMKIAAVKSMWETPMSTVFEHGVHSSAITTSTSSVNSSTVVTYFDNNIDGSSSDISAEANMVSTAMDLNNTAAVAAEMLTNASLASSSQQQQQQQVVSGQQDTSMGDMVFSVAMGEAPNVCKVRPQQLQPTSDSPNIGALVDVSGNIPSPPVIITVSQYQPFQLGTQLVTDTRYSQQSYGFSFSQPPQPQPQAQAAFSQPSLFIGSAPPPAQSDLLQNYPYSRQPYGQSQQQPYGQTQQPYGQNQQPYGQSQQTFGQSQQAFGQNQPAFGQSQQGFGQAQQQYGQSQQNTIMVSSATTSLMSATIKPPSQNAFGNLPKNNSFNSLQFGQPLSNSQSQLFVQYEPAVLGGSQMLGGTQPPTQNMNQNSSQIIGSHTVQQRQTVQNLQAVQPPQTSFYSQHHNQTPLSQTGFYQAQQSSSNLQQGPIQQVTAPTQYSVQGFGTQINILQQQQQNSGQPVGLHGPAVNIAPGAPSAATPSGQMPGQFGLTGSYNSFGLSSHIQQQQQQPVGSNKGSMKGYNNYHHQQQQQHHNGSYNKPVAAGGDGLSGKMSSSPSPRNSSAPSPKTGNAPSPKGKFSAQNNSKHVSSCVNSKTSTTSTVVTTLSSSSSTVSSSSSTTTTKTTSKPAGKDGATKPGGAKGATDGANKAAGGLQSNKQQKWSSGQNKGPARPQQNRNQFGGGQNFNNVNFPFGNPLHPGIVRQNLLMGNMGMNMMRHLTPPGNSGGSNTRFQAPGGGRQGAGSGNVHQQRPDQRSLNNKPDKASAIKAQQAKQREELLKHTMNFLNPQGKAKAKEGTTSAPTSTTTTSTTSKAVDKKPEEKSGDNAAKKEKEGEKK</sequence>
<dbReference type="KEGG" id="lak:106167929"/>
<feature type="compositionally biased region" description="Low complexity" evidence="2">
    <location>
        <begin position="2823"/>
        <end position="2837"/>
    </location>
</feature>
<reference evidence="5" key="1">
    <citation type="submission" date="2025-08" db="UniProtKB">
        <authorList>
            <consortium name="RefSeq"/>
        </authorList>
    </citation>
    <scope>IDENTIFICATION</scope>
    <source>
        <tissue evidence="5">Gonads</tissue>
    </source>
</reference>
<dbReference type="RefSeq" id="XP_013402280.1">
    <property type="nucleotide sequence ID" value="XM_013546826.2"/>
</dbReference>
<dbReference type="InParanoid" id="A0A1S3IVQ9"/>
<feature type="compositionally biased region" description="Polar residues" evidence="2">
    <location>
        <begin position="1491"/>
        <end position="1507"/>
    </location>
</feature>
<feature type="compositionally biased region" description="Low complexity" evidence="2">
    <location>
        <begin position="255"/>
        <end position="268"/>
    </location>
</feature>
<feature type="compositionally biased region" description="Basic and acidic residues" evidence="2">
    <location>
        <begin position="1571"/>
        <end position="1583"/>
    </location>
</feature>
<feature type="compositionally biased region" description="Pro residues" evidence="2">
    <location>
        <begin position="507"/>
        <end position="538"/>
    </location>
</feature>
<accession>A0A1S3IVQ9</accession>
<feature type="region of interest" description="Disordered" evidence="2">
    <location>
        <begin position="189"/>
        <end position="318"/>
    </location>
</feature>
<feature type="region of interest" description="Disordered" evidence="2">
    <location>
        <begin position="2495"/>
        <end position="2712"/>
    </location>
</feature>
<feature type="compositionally biased region" description="Pro residues" evidence="2">
    <location>
        <begin position="712"/>
        <end position="732"/>
    </location>
</feature>
<dbReference type="InterPro" id="IPR009738">
    <property type="entry name" value="BAT2_N"/>
</dbReference>
<feature type="region of interest" description="Disordered" evidence="2">
    <location>
        <begin position="2232"/>
        <end position="2313"/>
    </location>
</feature>
<feature type="compositionally biased region" description="Low complexity" evidence="2">
    <location>
        <begin position="1889"/>
        <end position="1900"/>
    </location>
</feature>
<feature type="region of interest" description="Disordered" evidence="2">
    <location>
        <begin position="1"/>
        <end position="170"/>
    </location>
</feature>
<feature type="compositionally biased region" description="Basic and acidic residues" evidence="2">
    <location>
        <begin position="1927"/>
        <end position="1953"/>
    </location>
</feature>
<feature type="compositionally biased region" description="Basic and acidic residues" evidence="2">
    <location>
        <begin position="885"/>
        <end position="961"/>
    </location>
</feature>
<feature type="compositionally biased region" description="Low complexity" evidence="2">
    <location>
        <begin position="209"/>
        <end position="218"/>
    </location>
</feature>
<feature type="compositionally biased region" description="Low complexity" evidence="2">
    <location>
        <begin position="1001"/>
        <end position="1017"/>
    </location>
</feature>
<keyword evidence="1" id="KW-0597">Phosphoprotein</keyword>